<dbReference type="RefSeq" id="WP_066994341.1">
    <property type="nucleotide sequence ID" value="NZ_BNDU01000004.1"/>
</dbReference>
<evidence type="ECO:0000256" key="2">
    <source>
        <dbReference type="SAM" id="MobiDB-lite"/>
    </source>
</evidence>
<feature type="region of interest" description="Disordered" evidence="2">
    <location>
        <begin position="314"/>
        <end position="342"/>
    </location>
</feature>
<dbReference type="PANTHER" id="PTHR30624:SF4">
    <property type="entry name" value="METALLOPROTEASE TLDD"/>
    <property type="match status" value="1"/>
</dbReference>
<protein>
    <recommendedName>
        <fullName evidence="3">Metalloprotease TldD/E C-terminal domain-containing protein</fullName>
    </recommendedName>
</protein>
<dbReference type="InterPro" id="IPR045569">
    <property type="entry name" value="Metalloprtase-TldD/E_C"/>
</dbReference>
<reference evidence="4 5" key="1">
    <citation type="submission" date="2015-10" db="EMBL/GenBank/DDBJ databases">
        <title>Draft genome sequence of Streptomyces cellostaticus DSM 40189, type strain for the species Streptomyces cellostaticus.</title>
        <authorList>
            <person name="Ruckert C."/>
            <person name="Winkler A."/>
            <person name="Kalinowski J."/>
            <person name="Kampfer P."/>
            <person name="Glaeser S."/>
        </authorList>
    </citation>
    <scope>NUCLEOTIDE SEQUENCE [LARGE SCALE GENOMIC DNA]</scope>
    <source>
        <strain evidence="4 5">DSM 40189</strain>
    </source>
</reference>
<sequence>MTPLETAVTELADEVLARLRRAHPAARAIEVFVDQALSLETAARGDRITRHEERLVGGVGVLVEDRDDLRRRFSTDGLSERSIDALVGQQSGSVEPPGSPDCLLPRPGLAADALTVNRAAFADALEGARSPDGEVWSQAAHHHRVWAVAHSDGRRASGDWSGSELTVRCRAAGNARKVTGQHTIRTRTTTGAGAGLWDPTAAGQRAAQALRHALDSGEWQPGFLPVVFAPAAGGVFLHEVCGHVLEADVLERGSVLRGRLGETVGPVSLTVVDDPLLPGGWGSYRHDHEGTPATRVTLLEQGRLTGCLTTRHTASWSSDRSTGHARRSGHHHSPVPRMSNTYALAGTEPPEQILADTAGGLYVSSIGGAEVSPSTGAFSISVREGFLIENGRPGRPLSGVRVMGELLSALRGIDRVGDDVGHGAVHCRKAGRWEPAGVGQPTLRIKALAVVPGGAS</sequence>
<accession>A0A101NQD1</accession>
<dbReference type="EMBL" id="LMWL01000011">
    <property type="protein sequence ID" value="KUM97274.1"/>
    <property type="molecule type" value="Genomic_DNA"/>
</dbReference>
<dbReference type="AlphaFoldDB" id="A0A101NQD1"/>
<dbReference type="Proteomes" id="UP000054241">
    <property type="component" value="Unassembled WGS sequence"/>
</dbReference>
<evidence type="ECO:0000313" key="5">
    <source>
        <dbReference type="Proteomes" id="UP000054241"/>
    </source>
</evidence>
<name>A0A101NQD1_9ACTN</name>
<dbReference type="OrthoDB" id="9803213at2"/>
<dbReference type="GO" id="GO:0008237">
    <property type="term" value="F:metallopeptidase activity"/>
    <property type="evidence" value="ECO:0007669"/>
    <property type="project" value="InterPro"/>
</dbReference>
<gene>
    <name evidence="4" type="ORF">AQI88_08340</name>
</gene>
<feature type="compositionally biased region" description="Basic residues" evidence="2">
    <location>
        <begin position="323"/>
        <end position="334"/>
    </location>
</feature>
<feature type="domain" description="Metalloprotease TldD/E C-terminal" evidence="3">
    <location>
        <begin position="224"/>
        <end position="450"/>
    </location>
</feature>
<evidence type="ECO:0000259" key="3">
    <source>
        <dbReference type="Pfam" id="PF19289"/>
    </source>
</evidence>
<dbReference type="STRING" id="67285.AQI88_08340"/>
<dbReference type="Pfam" id="PF19289">
    <property type="entry name" value="PmbA_TldD_3rd"/>
    <property type="match status" value="1"/>
</dbReference>
<proteinExistence type="inferred from homology"/>
<keyword evidence="5" id="KW-1185">Reference proteome</keyword>
<dbReference type="InterPro" id="IPR036059">
    <property type="entry name" value="TldD/PmbA_sf"/>
</dbReference>
<dbReference type="GO" id="GO:0005829">
    <property type="term" value="C:cytosol"/>
    <property type="evidence" value="ECO:0007669"/>
    <property type="project" value="TreeGrafter"/>
</dbReference>
<dbReference type="GO" id="GO:0006508">
    <property type="term" value="P:proteolysis"/>
    <property type="evidence" value="ECO:0007669"/>
    <property type="project" value="InterPro"/>
</dbReference>
<evidence type="ECO:0000256" key="1">
    <source>
        <dbReference type="ARBA" id="ARBA00005836"/>
    </source>
</evidence>
<organism evidence="4 5">
    <name type="scientific">Streptomyces cellostaticus</name>
    <dbReference type="NCBI Taxonomy" id="67285"/>
    <lineage>
        <taxon>Bacteria</taxon>
        <taxon>Bacillati</taxon>
        <taxon>Actinomycetota</taxon>
        <taxon>Actinomycetes</taxon>
        <taxon>Kitasatosporales</taxon>
        <taxon>Streptomycetaceae</taxon>
        <taxon>Streptomyces</taxon>
    </lineage>
</organism>
<evidence type="ECO:0000313" key="4">
    <source>
        <dbReference type="EMBL" id="KUM97274.1"/>
    </source>
</evidence>
<dbReference type="SUPFAM" id="SSF111283">
    <property type="entry name" value="Putative modulator of DNA gyrase, PmbA/TldD"/>
    <property type="match status" value="1"/>
</dbReference>
<dbReference type="PANTHER" id="PTHR30624">
    <property type="entry name" value="UNCHARACTERIZED PROTEIN TLDD AND PMBA"/>
    <property type="match status" value="1"/>
</dbReference>
<comment type="caution">
    <text evidence="4">The sequence shown here is derived from an EMBL/GenBank/DDBJ whole genome shotgun (WGS) entry which is preliminary data.</text>
</comment>
<dbReference type="InterPro" id="IPR051463">
    <property type="entry name" value="Peptidase_U62_metallo"/>
</dbReference>
<comment type="similarity">
    <text evidence="1">Belongs to the peptidase U62 family.</text>
</comment>